<dbReference type="GO" id="GO:0005886">
    <property type="term" value="C:plasma membrane"/>
    <property type="evidence" value="ECO:0007669"/>
    <property type="project" value="TreeGrafter"/>
</dbReference>
<feature type="domain" description="DUF218" evidence="2">
    <location>
        <begin position="38"/>
        <end position="159"/>
    </location>
</feature>
<dbReference type="EMBL" id="NPDX01000005">
    <property type="protein sequence ID" value="PJZ83579.1"/>
    <property type="molecule type" value="Genomic_DNA"/>
</dbReference>
<proteinExistence type="predicted"/>
<dbReference type="RefSeq" id="WP_100743628.1">
    <property type="nucleotide sequence ID" value="NZ_NPDW01000002.1"/>
</dbReference>
<dbReference type="PANTHER" id="PTHR30336">
    <property type="entry name" value="INNER MEMBRANE PROTEIN, PROBABLE PERMEASE"/>
    <property type="match status" value="1"/>
</dbReference>
<keyword evidence="4" id="KW-1185">Reference proteome</keyword>
<evidence type="ECO:0000259" key="2">
    <source>
        <dbReference type="Pfam" id="PF02698"/>
    </source>
</evidence>
<dbReference type="CDD" id="cd06259">
    <property type="entry name" value="YdcF-like"/>
    <property type="match status" value="1"/>
</dbReference>
<keyword evidence="1" id="KW-0812">Transmembrane</keyword>
<feature type="transmembrane region" description="Helical" evidence="1">
    <location>
        <begin position="7"/>
        <end position="29"/>
    </location>
</feature>
<protein>
    <recommendedName>
        <fullName evidence="2">DUF218 domain-containing protein</fullName>
    </recommendedName>
</protein>
<name>A0A2N0AH10_9LEPT</name>
<evidence type="ECO:0000313" key="3">
    <source>
        <dbReference type="EMBL" id="PJZ83579.1"/>
    </source>
</evidence>
<evidence type="ECO:0000313" key="4">
    <source>
        <dbReference type="Proteomes" id="UP000232145"/>
    </source>
</evidence>
<keyword evidence="1" id="KW-0472">Membrane</keyword>
<organism evidence="3 4">
    <name type="scientific">Leptospira harrisiae</name>
    <dbReference type="NCBI Taxonomy" id="2023189"/>
    <lineage>
        <taxon>Bacteria</taxon>
        <taxon>Pseudomonadati</taxon>
        <taxon>Spirochaetota</taxon>
        <taxon>Spirochaetia</taxon>
        <taxon>Leptospirales</taxon>
        <taxon>Leptospiraceae</taxon>
        <taxon>Leptospira</taxon>
    </lineage>
</organism>
<dbReference type="InterPro" id="IPR014729">
    <property type="entry name" value="Rossmann-like_a/b/a_fold"/>
</dbReference>
<gene>
    <name evidence="3" type="ORF">CH364_15370</name>
</gene>
<dbReference type="AlphaFoldDB" id="A0A2N0AH10"/>
<dbReference type="InterPro" id="IPR003848">
    <property type="entry name" value="DUF218"/>
</dbReference>
<reference evidence="3 4" key="1">
    <citation type="submission" date="2017-07" db="EMBL/GenBank/DDBJ databases">
        <title>Leptospira spp. isolated from tropical soils.</title>
        <authorList>
            <person name="Thibeaux R."/>
            <person name="Iraola G."/>
            <person name="Ferres I."/>
            <person name="Bierque E."/>
            <person name="Girault D."/>
            <person name="Soupe-Gilbert M.-E."/>
            <person name="Picardeau M."/>
            <person name="Goarant C."/>
        </authorList>
    </citation>
    <scope>NUCLEOTIDE SEQUENCE [LARGE SCALE GENOMIC DNA]</scope>
    <source>
        <strain evidence="3 4">FH2-B-A1</strain>
    </source>
</reference>
<dbReference type="Gene3D" id="3.40.50.620">
    <property type="entry name" value="HUPs"/>
    <property type="match status" value="1"/>
</dbReference>
<comment type="caution">
    <text evidence="3">The sequence shown here is derived from an EMBL/GenBank/DDBJ whole genome shotgun (WGS) entry which is preliminary data.</text>
</comment>
<accession>A0A2N0AH10</accession>
<dbReference type="Proteomes" id="UP000232145">
    <property type="component" value="Unassembled WGS sequence"/>
</dbReference>
<sequence length="193" mass="22085">MRKIFYILIKLSFTYLLIASSYIVSTGLVEEKELKSNVALVLGNKVEIDGSPSERLRSRLDRVVTLYKEDLIQKIIVSGGLGKEGFDEAKVMKNYLMNQGIAVDHIIEDNLGYTTEKSADNLKEILKSHESEPILIISQYYHLPRASYLVKRAGFNNIKSSYARYIEIRDLYSIFRETIALPYVIVVNSVFKH</sequence>
<evidence type="ECO:0000256" key="1">
    <source>
        <dbReference type="SAM" id="Phobius"/>
    </source>
</evidence>
<keyword evidence="1" id="KW-1133">Transmembrane helix</keyword>
<dbReference type="OrthoDB" id="9782395at2"/>
<dbReference type="Pfam" id="PF02698">
    <property type="entry name" value="DUF218"/>
    <property type="match status" value="1"/>
</dbReference>
<dbReference type="InterPro" id="IPR051599">
    <property type="entry name" value="Cell_Envelope_Assoc"/>
</dbReference>
<dbReference type="PANTHER" id="PTHR30336:SF20">
    <property type="entry name" value="DUF218 DOMAIN-CONTAINING PROTEIN"/>
    <property type="match status" value="1"/>
</dbReference>